<dbReference type="CDD" id="cd12148">
    <property type="entry name" value="fungal_TF_MHR"/>
    <property type="match status" value="1"/>
</dbReference>
<evidence type="ECO:0000256" key="7">
    <source>
        <dbReference type="PROSITE-ProRule" id="PRU00042"/>
    </source>
</evidence>
<dbReference type="AlphaFoldDB" id="A0A6A5VUH3"/>
<feature type="region of interest" description="Disordered" evidence="8">
    <location>
        <begin position="377"/>
        <end position="459"/>
    </location>
</feature>
<dbReference type="InterPro" id="IPR051059">
    <property type="entry name" value="VerF-like"/>
</dbReference>
<sequence>MDDRFRQSGVPNPNGNSQYPPLGQSYNGQQQNTLPPLGSAQQYQPMYNHHNSNPQTPITPHTPVSNATSSGASIPPIAPQHPPLRPLQPSPSYMLTTSSYSQPPLLPTSGAHSNALGQNALTAGLQDVRAGGMGMGMYPHPSTVLSNQDSEPVHVVGQQGRRGVLPTHPGRPSPAIGKTMANPTKNAEGKYECPHCNKTYLHLKHLKRHLLRHTGERPYQCHLCKDTFSRSDILKRHFQKCSIRRGNPTGASHLQNAQSHLQKNRQPSGAEANSYLNHMATSMPYADNAYGNTTLGNMQPMAPMQTDGYADGLPPMNAHQSMSARTSRSNSLIRPASGVEENRRSMSALDMGHPRLNFNDFRATNGMANNMSHDMSPYGNQQSQPTSAVTNGQPHYSYDSAMGHQDIPSTSMPIKQEDAESASYGRPTLPNVNGLANGQDHSGRWNGSYSGNGDGQSQADNFLMNSSMTRNDTARDAMLSGLYSHSGFTDAASGFPNWDFGTFDPLHKKANDLVAFCYPDSYMLNPGSNTARDYEALRRLLTTDNLKHFLGLYKHFQNHWPMIHSSFDILTAHDGLILTMVCLGAVYSDRIGIKDVRWLMDLVRASVFRSSQLYKGASERARNDDAVEKSMPISGSIQEVQALVHIHFLFVWHGNQQQRQQGREAFWTLASIVRQMGLLQLLPIGHPNSSTLHKSGHIDTSDITSWTWADWLEQESRIRVMYIVFLIDASLAIYFNAQPQFDIYDIKLPLPADDATWEAKTAEECANALGIHGEVAQVDNYAGSRRMNQLTMSDTLVLLLSGKDLPLQATNIFSKFILIHAVHTQIFRLQRQFAIPSGFSSGASTPQSYNDGTNSNGGSGAATPTDGQYSQLQGMLRRTMGALVLWKKQWDSDMQLQYGTKQRPLGFCRDGIHYYFLAKIFLQSSCREDWLAPPDVRFQQVFNQLKYIRTHVVIDSTSKNVEIGSITTVDDGYGMEDLTLNMKLLFTPIFDSSQP</sequence>
<evidence type="ECO:0000259" key="9">
    <source>
        <dbReference type="PROSITE" id="PS50157"/>
    </source>
</evidence>
<dbReference type="Proteomes" id="UP000800036">
    <property type="component" value="Unassembled WGS sequence"/>
</dbReference>
<feature type="compositionally biased region" description="Polar residues" evidence="8">
    <location>
        <begin position="90"/>
        <end position="102"/>
    </location>
</feature>
<gene>
    <name evidence="10" type="ORF">BU23DRAFT_4708</name>
</gene>
<protein>
    <recommendedName>
        <fullName evidence="9">C2H2-type domain-containing protein</fullName>
    </recommendedName>
</protein>
<feature type="compositionally biased region" description="Polar residues" evidence="8">
    <location>
        <begin position="844"/>
        <end position="854"/>
    </location>
</feature>
<dbReference type="PROSITE" id="PS50157">
    <property type="entry name" value="ZINC_FINGER_C2H2_2"/>
    <property type="match status" value="2"/>
</dbReference>
<feature type="compositionally biased region" description="Pro residues" evidence="8">
    <location>
        <begin position="76"/>
        <end position="89"/>
    </location>
</feature>
<feature type="region of interest" description="Disordered" evidence="8">
    <location>
        <begin position="158"/>
        <end position="179"/>
    </location>
</feature>
<dbReference type="Pfam" id="PF04082">
    <property type="entry name" value="Fungal_trans"/>
    <property type="match status" value="1"/>
</dbReference>
<dbReference type="PROSITE" id="PS00028">
    <property type="entry name" value="ZINC_FINGER_C2H2_1"/>
    <property type="match status" value="1"/>
</dbReference>
<evidence type="ECO:0000256" key="3">
    <source>
        <dbReference type="ARBA" id="ARBA00022737"/>
    </source>
</evidence>
<evidence type="ECO:0000256" key="5">
    <source>
        <dbReference type="ARBA" id="ARBA00022833"/>
    </source>
</evidence>
<keyword evidence="6" id="KW-0539">Nucleus</keyword>
<feature type="region of interest" description="Disordered" evidence="8">
    <location>
        <begin position="319"/>
        <end position="342"/>
    </location>
</feature>
<dbReference type="GO" id="GO:0006351">
    <property type="term" value="P:DNA-templated transcription"/>
    <property type="evidence" value="ECO:0007669"/>
    <property type="project" value="InterPro"/>
</dbReference>
<evidence type="ECO:0000313" key="11">
    <source>
        <dbReference type="Proteomes" id="UP000800036"/>
    </source>
</evidence>
<dbReference type="GO" id="GO:0000981">
    <property type="term" value="F:DNA-binding transcription factor activity, RNA polymerase II-specific"/>
    <property type="evidence" value="ECO:0007669"/>
    <property type="project" value="InterPro"/>
</dbReference>
<evidence type="ECO:0000313" key="10">
    <source>
        <dbReference type="EMBL" id="KAF1980219.1"/>
    </source>
</evidence>
<keyword evidence="11" id="KW-1185">Reference proteome</keyword>
<dbReference type="SMART" id="SM00355">
    <property type="entry name" value="ZnF_C2H2"/>
    <property type="match status" value="2"/>
</dbReference>
<dbReference type="GO" id="GO:0008270">
    <property type="term" value="F:zinc ion binding"/>
    <property type="evidence" value="ECO:0007669"/>
    <property type="project" value="UniProtKB-KW"/>
</dbReference>
<dbReference type="Gene3D" id="3.30.160.60">
    <property type="entry name" value="Classic Zinc Finger"/>
    <property type="match status" value="2"/>
</dbReference>
<dbReference type="OrthoDB" id="9439903at2759"/>
<dbReference type="GO" id="GO:0005634">
    <property type="term" value="C:nucleus"/>
    <property type="evidence" value="ECO:0007669"/>
    <property type="project" value="UniProtKB-SubCell"/>
</dbReference>
<evidence type="ECO:0000256" key="2">
    <source>
        <dbReference type="ARBA" id="ARBA00022723"/>
    </source>
</evidence>
<keyword evidence="5" id="KW-0862">Zinc</keyword>
<dbReference type="PANTHER" id="PTHR40626">
    <property type="entry name" value="MIP31509P"/>
    <property type="match status" value="1"/>
</dbReference>
<feature type="domain" description="C2H2-type" evidence="9">
    <location>
        <begin position="191"/>
        <end position="218"/>
    </location>
</feature>
<feature type="region of interest" description="Disordered" evidence="8">
    <location>
        <begin position="244"/>
        <end position="270"/>
    </location>
</feature>
<name>A0A6A5VUH3_9PLEO</name>
<comment type="subcellular location">
    <subcellularLocation>
        <location evidence="1">Nucleus</location>
    </subcellularLocation>
</comment>
<keyword evidence="3" id="KW-0677">Repeat</keyword>
<evidence type="ECO:0000256" key="6">
    <source>
        <dbReference type="ARBA" id="ARBA00023242"/>
    </source>
</evidence>
<reference evidence="10" key="1">
    <citation type="journal article" date="2020" name="Stud. Mycol.">
        <title>101 Dothideomycetes genomes: a test case for predicting lifestyles and emergence of pathogens.</title>
        <authorList>
            <person name="Haridas S."/>
            <person name="Albert R."/>
            <person name="Binder M."/>
            <person name="Bloem J."/>
            <person name="Labutti K."/>
            <person name="Salamov A."/>
            <person name="Andreopoulos B."/>
            <person name="Baker S."/>
            <person name="Barry K."/>
            <person name="Bills G."/>
            <person name="Bluhm B."/>
            <person name="Cannon C."/>
            <person name="Castanera R."/>
            <person name="Culley D."/>
            <person name="Daum C."/>
            <person name="Ezra D."/>
            <person name="Gonzalez J."/>
            <person name="Henrissat B."/>
            <person name="Kuo A."/>
            <person name="Liang C."/>
            <person name="Lipzen A."/>
            <person name="Lutzoni F."/>
            <person name="Magnuson J."/>
            <person name="Mondo S."/>
            <person name="Nolan M."/>
            <person name="Ohm R."/>
            <person name="Pangilinan J."/>
            <person name="Park H.-J."/>
            <person name="Ramirez L."/>
            <person name="Alfaro M."/>
            <person name="Sun H."/>
            <person name="Tritt A."/>
            <person name="Yoshinaga Y."/>
            <person name="Zwiers L.-H."/>
            <person name="Turgeon B."/>
            <person name="Goodwin S."/>
            <person name="Spatafora J."/>
            <person name="Crous P."/>
            <person name="Grigoriev I."/>
        </authorList>
    </citation>
    <scope>NUCLEOTIDE SEQUENCE</scope>
    <source>
        <strain evidence="10">CBS 107.79</strain>
    </source>
</reference>
<accession>A0A6A5VUH3</accession>
<feature type="compositionally biased region" description="Polar residues" evidence="8">
    <location>
        <begin position="430"/>
        <end position="459"/>
    </location>
</feature>
<keyword evidence="2" id="KW-0479">Metal-binding</keyword>
<dbReference type="SUPFAM" id="SSF57667">
    <property type="entry name" value="beta-beta-alpha zinc fingers"/>
    <property type="match status" value="1"/>
</dbReference>
<feature type="compositionally biased region" description="Polar residues" evidence="8">
    <location>
        <begin position="319"/>
        <end position="332"/>
    </location>
</feature>
<dbReference type="InterPro" id="IPR013087">
    <property type="entry name" value="Znf_C2H2_type"/>
</dbReference>
<dbReference type="GO" id="GO:0000785">
    <property type="term" value="C:chromatin"/>
    <property type="evidence" value="ECO:0007669"/>
    <property type="project" value="TreeGrafter"/>
</dbReference>
<feature type="compositionally biased region" description="Polar residues" evidence="8">
    <location>
        <begin position="9"/>
        <end position="72"/>
    </location>
</feature>
<dbReference type="PANTHER" id="PTHR40626:SF12">
    <property type="entry name" value="RFEC"/>
    <property type="match status" value="1"/>
</dbReference>
<organism evidence="10 11">
    <name type="scientific">Bimuria novae-zelandiae CBS 107.79</name>
    <dbReference type="NCBI Taxonomy" id="1447943"/>
    <lineage>
        <taxon>Eukaryota</taxon>
        <taxon>Fungi</taxon>
        <taxon>Dikarya</taxon>
        <taxon>Ascomycota</taxon>
        <taxon>Pezizomycotina</taxon>
        <taxon>Dothideomycetes</taxon>
        <taxon>Pleosporomycetidae</taxon>
        <taxon>Pleosporales</taxon>
        <taxon>Massarineae</taxon>
        <taxon>Didymosphaeriaceae</taxon>
        <taxon>Bimuria</taxon>
    </lineage>
</organism>
<evidence type="ECO:0000256" key="1">
    <source>
        <dbReference type="ARBA" id="ARBA00004123"/>
    </source>
</evidence>
<feature type="region of interest" description="Disordered" evidence="8">
    <location>
        <begin position="844"/>
        <end position="868"/>
    </location>
</feature>
<proteinExistence type="predicted"/>
<feature type="compositionally biased region" description="Polar residues" evidence="8">
    <location>
        <begin position="377"/>
        <end position="394"/>
    </location>
</feature>
<feature type="compositionally biased region" description="Polar residues" evidence="8">
    <location>
        <begin position="249"/>
        <end position="267"/>
    </location>
</feature>
<dbReference type="FunFam" id="3.30.160.60:FF:000100">
    <property type="entry name" value="Zinc finger 45-like"/>
    <property type="match status" value="1"/>
</dbReference>
<dbReference type="InterPro" id="IPR036236">
    <property type="entry name" value="Znf_C2H2_sf"/>
</dbReference>
<evidence type="ECO:0000256" key="8">
    <source>
        <dbReference type="SAM" id="MobiDB-lite"/>
    </source>
</evidence>
<evidence type="ECO:0000256" key="4">
    <source>
        <dbReference type="ARBA" id="ARBA00022771"/>
    </source>
</evidence>
<keyword evidence="4 7" id="KW-0863">Zinc-finger</keyword>
<feature type="region of interest" description="Disordered" evidence="8">
    <location>
        <begin position="1"/>
        <end position="113"/>
    </location>
</feature>
<feature type="domain" description="C2H2-type" evidence="9">
    <location>
        <begin position="219"/>
        <end position="249"/>
    </location>
</feature>
<dbReference type="GO" id="GO:0000978">
    <property type="term" value="F:RNA polymerase II cis-regulatory region sequence-specific DNA binding"/>
    <property type="evidence" value="ECO:0007669"/>
    <property type="project" value="InterPro"/>
</dbReference>
<dbReference type="InterPro" id="IPR007219">
    <property type="entry name" value="XnlR_reg_dom"/>
</dbReference>
<dbReference type="EMBL" id="ML976656">
    <property type="protein sequence ID" value="KAF1980219.1"/>
    <property type="molecule type" value="Genomic_DNA"/>
</dbReference>